<name>A0A7I4Z5H1_HAECO</name>
<sequence>MQLSVLVPRSPHELSHKLNICVILINNLASVASPSEIAHFRAGEGVPKLCRRQDMRSYIVVKQVYIAERSGLP</sequence>
<organism evidence="1 2">
    <name type="scientific">Haemonchus contortus</name>
    <name type="common">Barber pole worm</name>
    <dbReference type="NCBI Taxonomy" id="6289"/>
    <lineage>
        <taxon>Eukaryota</taxon>
        <taxon>Metazoa</taxon>
        <taxon>Ecdysozoa</taxon>
        <taxon>Nematoda</taxon>
        <taxon>Chromadorea</taxon>
        <taxon>Rhabditida</taxon>
        <taxon>Rhabditina</taxon>
        <taxon>Rhabditomorpha</taxon>
        <taxon>Strongyloidea</taxon>
        <taxon>Trichostrongylidae</taxon>
        <taxon>Haemonchus</taxon>
    </lineage>
</organism>
<dbReference type="AlphaFoldDB" id="A0A7I4Z5H1"/>
<dbReference type="Proteomes" id="UP000025227">
    <property type="component" value="Unplaced"/>
</dbReference>
<dbReference type="WBParaSite" id="HCON_00176330-00001">
    <property type="protein sequence ID" value="HCON_00176330-00001"/>
    <property type="gene ID" value="HCON_00176330"/>
</dbReference>
<keyword evidence="1" id="KW-1185">Reference proteome</keyword>
<proteinExistence type="predicted"/>
<evidence type="ECO:0000313" key="2">
    <source>
        <dbReference type="WBParaSite" id="HCON_00176330-00001"/>
    </source>
</evidence>
<accession>A0A7I4Z5H1</accession>
<reference evidence="2" key="1">
    <citation type="submission" date="2020-12" db="UniProtKB">
        <authorList>
            <consortium name="WormBaseParasite"/>
        </authorList>
    </citation>
    <scope>IDENTIFICATION</scope>
    <source>
        <strain evidence="2">MHco3</strain>
    </source>
</reference>
<protein>
    <submittedName>
        <fullName evidence="2">Transposase</fullName>
    </submittedName>
</protein>
<evidence type="ECO:0000313" key="1">
    <source>
        <dbReference type="Proteomes" id="UP000025227"/>
    </source>
</evidence>